<accession>A0A3P7J8K0</accession>
<organism evidence="2 3">
    <name type="scientific">Strongylus vulgaris</name>
    <name type="common">Blood worm</name>
    <dbReference type="NCBI Taxonomy" id="40348"/>
    <lineage>
        <taxon>Eukaryota</taxon>
        <taxon>Metazoa</taxon>
        <taxon>Ecdysozoa</taxon>
        <taxon>Nematoda</taxon>
        <taxon>Chromadorea</taxon>
        <taxon>Rhabditida</taxon>
        <taxon>Rhabditina</taxon>
        <taxon>Rhabditomorpha</taxon>
        <taxon>Strongyloidea</taxon>
        <taxon>Strongylidae</taxon>
        <taxon>Strongylus</taxon>
    </lineage>
</organism>
<protein>
    <submittedName>
        <fullName evidence="2">Uncharacterized protein</fullName>
    </submittedName>
</protein>
<evidence type="ECO:0000256" key="1">
    <source>
        <dbReference type="SAM" id="MobiDB-lite"/>
    </source>
</evidence>
<sequence>MLISSAKLRELYQRATFCSSFSKKKSDKLEIILLIPFMKVVEDMEEEQIEEGMEVEVKEGMAENQGEEGKEEEVEVV</sequence>
<dbReference type="AlphaFoldDB" id="A0A3P7J8K0"/>
<keyword evidence="3" id="KW-1185">Reference proteome</keyword>
<name>A0A3P7J8K0_STRVU</name>
<evidence type="ECO:0000313" key="2">
    <source>
        <dbReference type="EMBL" id="VDM76259.1"/>
    </source>
</evidence>
<feature type="region of interest" description="Disordered" evidence="1">
    <location>
        <begin position="51"/>
        <end position="77"/>
    </location>
</feature>
<proteinExistence type="predicted"/>
<gene>
    <name evidence="2" type="ORF">SVUK_LOCUS11257</name>
</gene>
<dbReference type="EMBL" id="UYYB01096634">
    <property type="protein sequence ID" value="VDM76259.1"/>
    <property type="molecule type" value="Genomic_DNA"/>
</dbReference>
<reference evidence="2 3" key="1">
    <citation type="submission" date="2018-11" db="EMBL/GenBank/DDBJ databases">
        <authorList>
            <consortium name="Pathogen Informatics"/>
        </authorList>
    </citation>
    <scope>NUCLEOTIDE SEQUENCE [LARGE SCALE GENOMIC DNA]</scope>
</reference>
<dbReference type="Proteomes" id="UP000270094">
    <property type="component" value="Unassembled WGS sequence"/>
</dbReference>
<feature type="compositionally biased region" description="Acidic residues" evidence="1">
    <location>
        <begin position="65"/>
        <end position="77"/>
    </location>
</feature>
<evidence type="ECO:0000313" key="3">
    <source>
        <dbReference type="Proteomes" id="UP000270094"/>
    </source>
</evidence>